<keyword evidence="3" id="KW-1185">Reference proteome</keyword>
<protein>
    <submittedName>
        <fullName evidence="2">Uncharacterized protein</fullName>
    </submittedName>
</protein>
<organism evidence="2 3">
    <name type="scientific">Citrullus colocynthis</name>
    <name type="common">colocynth</name>
    <dbReference type="NCBI Taxonomy" id="252529"/>
    <lineage>
        <taxon>Eukaryota</taxon>
        <taxon>Viridiplantae</taxon>
        <taxon>Streptophyta</taxon>
        <taxon>Embryophyta</taxon>
        <taxon>Tracheophyta</taxon>
        <taxon>Spermatophyta</taxon>
        <taxon>Magnoliopsida</taxon>
        <taxon>eudicotyledons</taxon>
        <taxon>Gunneridae</taxon>
        <taxon>Pentapetalae</taxon>
        <taxon>rosids</taxon>
        <taxon>fabids</taxon>
        <taxon>Cucurbitales</taxon>
        <taxon>Cucurbitaceae</taxon>
        <taxon>Benincaseae</taxon>
        <taxon>Citrullus</taxon>
    </lineage>
</organism>
<dbReference type="EMBL" id="OZ021742">
    <property type="protein sequence ID" value="CAK9327545.1"/>
    <property type="molecule type" value="Genomic_DNA"/>
</dbReference>
<sequence length="256" mass="28747">MRKIVNKFLVKSRLSKRFLVTVVLSVDQSAGGKTKINKEKKKMGRTPASLPITLFFFLLLTPLPPSLSFSFSQFKTLFSLGHSLMSRVANLRASRGDFAGSQRARNIAEKLERGLGLSFWGSMWSLAWDNTKNYARGDLSFSELYDAIPDMNELHRAFAELTGLESDSARASWVSRNYQSVLRVSNSLLQRLLKVFRKSEAWKEVVETVQKEVVDGELLKDCLELGSGDLKGMVQILKDLAMNFYSSSTSGRSSEL</sequence>
<reference evidence="2 3" key="1">
    <citation type="submission" date="2024-03" db="EMBL/GenBank/DDBJ databases">
        <authorList>
            <person name="Gkanogiannis A."/>
            <person name="Becerra Lopez-Lavalle L."/>
        </authorList>
    </citation>
    <scope>NUCLEOTIDE SEQUENCE [LARGE SCALE GENOMIC DNA]</scope>
</reference>
<accession>A0ABP0Z9J1</accession>
<evidence type="ECO:0000313" key="2">
    <source>
        <dbReference type="EMBL" id="CAK9327545.1"/>
    </source>
</evidence>
<evidence type="ECO:0000256" key="1">
    <source>
        <dbReference type="SAM" id="Phobius"/>
    </source>
</evidence>
<dbReference type="Proteomes" id="UP001642487">
    <property type="component" value="Chromosome 8"/>
</dbReference>
<evidence type="ECO:0000313" key="3">
    <source>
        <dbReference type="Proteomes" id="UP001642487"/>
    </source>
</evidence>
<keyword evidence="1" id="KW-1133">Transmembrane helix</keyword>
<gene>
    <name evidence="2" type="ORF">CITCOLO1_LOCUS19928</name>
</gene>
<proteinExistence type="predicted"/>
<dbReference type="PANTHER" id="PTHR36806">
    <property type="entry name" value="ADENINE PHOSPHORIBOSYLTRANSFERASE"/>
    <property type="match status" value="1"/>
</dbReference>
<keyword evidence="1" id="KW-0472">Membrane</keyword>
<keyword evidence="1" id="KW-0812">Transmembrane</keyword>
<feature type="transmembrane region" description="Helical" evidence="1">
    <location>
        <begin position="48"/>
        <end position="69"/>
    </location>
</feature>
<name>A0ABP0Z9J1_9ROSI</name>